<protein>
    <recommendedName>
        <fullName evidence="1">SnoaL-like domain-containing protein</fullName>
    </recommendedName>
</protein>
<evidence type="ECO:0000313" key="2">
    <source>
        <dbReference type="EMBL" id="GCD99153.1"/>
    </source>
</evidence>
<dbReference type="InterPro" id="IPR032710">
    <property type="entry name" value="NTF2-like_dom_sf"/>
</dbReference>
<feature type="domain" description="SnoaL-like" evidence="1">
    <location>
        <begin position="46"/>
        <end position="152"/>
    </location>
</feature>
<dbReference type="Gene3D" id="3.10.450.50">
    <property type="match status" value="1"/>
</dbReference>
<gene>
    <name evidence="2" type="ORF">EHYA_06866</name>
</gene>
<reference evidence="2 3" key="1">
    <citation type="submission" date="2018-12" db="EMBL/GenBank/DDBJ databases">
        <title>Draft genome sequence of Embleya hyalina NBRC 13850T.</title>
        <authorList>
            <person name="Komaki H."/>
            <person name="Hosoyama A."/>
            <person name="Kimura A."/>
            <person name="Ichikawa N."/>
            <person name="Tamura T."/>
        </authorList>
    </citation>
    <scope>NUCLEOTIDE SEQUENCE [LARGE SCALE GENOMIC DNA]</scope>
    <source>
        <strain evidence="2 3">NBRC 13850</strain>
    </source>
</reference>
<proteinExistence type="predicted"/>
<organism evidence="2 3">
    <name type="scientific">Embleya hyalina</name>
    <dbReference type="NCBI Taxonomy" id="516124"/>
    <lineage>
        <taxon>Bacteria</taxon>
        <taxon>Bacillati</taxon>
        <taxon>Actinomycetota</taxon>
        <taxon>Actinomycetes</taxon>
        <taxon>Kitasatosporales</taxon>
        <taxon>Streptomycetaceae</taxon>
        <taxon>Embleya</taxon>
    </lineage>
</organism>
<sequence length="159" mass="16925">MTWEMDGSHNQGDGVGVTAHSRQAASLLPSGLMDKASADLVAFAGQWIVRAHARDVDFIEKASYSADDAAVHTIASGPDSSLSLAALLGHLADFPPREVVDLDLDGWAHDGVAWLCGTGRVDMLEDGFLDVRLTMVLLRAGDGWKVAHCHISEGVPHEV</sequence>
<dbReference type="Proteomes" id="UP000286931">
    <property type="component" value="Unassembled WGS sequence"/>
</dbReference>
<dbReference type="Pfam" id="PF13474">
    <property type="entry name" value="SnoaL_3"/>
    <property type="match status" value="1"/>
</dbReference>
<dbReference type="SUPFAM" id="SSF54427">
    <property type="entry name" value="NTF2-like"/>
    <property type="match status" value="1"/>
</dbReference>
<dbReference type="InterPro" id="IPR037401">
    <property type="entry name" value="SnoaL-like"/>
</dbReference>
<evidence type="ECO:0000313" key="3">
    <source>
        <dbReference type="Proteomes" id="UP000286931"/>
    </source>
</evidence>
<comment type="caution">
    <text evidence="2">The sequence shown here is derived from an EMBL/GenBank/DDBJ whole genome shotgun (WGS) entry which is preliminary data.</text>
</comment>
<accession>A0A401YX13</accession>
<name>A0A401YX13_9ACTN</name>
<dbReference type="EMBL" id="BIFH01000031">
    <property type="protein sequence ID" value="GCD99153.1"/>
    <property type="molecule type" value="Genomic_DNA"/>
</dbReference>
<evidence type="ECO:0000259" key="1">
    <source>
        <dbReference type="Pfam" id="PF13474"/>
    </source>
</evidence>
<dbReference type="AlphaFoldDB" id="A0A401YX13"/>
<keyword evidence="3" id="KW-1185">Reference proteome</keyword>